<dbReference type="InterPro" id="IPR011006">
    <property type="entry name" value="CheY-like_superfamily"/>
</dbReference>
<dbReference type="EMBL" id="JAWRCO010000001">
    <property type="protein sequence ID" value="MDW6004338.1"/>
    <property type="molecule type" value="Genomic_DNA"/>
</dbReference>
<reference evidence="3 4" key="1">
    <citation type="submission" date="2017-05" db="EMBL/GenBank/DDBJ databases">
        <authorList>
            <person name="Song R."/>
            <person name="Chenine A.L."/>
            <person name="Ruprecht R.M."/>
        </authorList>
    </citation>
    <scope>NUCLEOTIDE SEQUENCE [LARGE SCALE GENOMIC DNA]</scope>
    <source>
        <strain evidence="3 4">CECT 7927</strain>
    </source>
</reference>
<evidence type="ECO:0000313" key="5">
    <source>
        <dbReference type="Proteomes" id="UP001283366"/>
    </source>
</evidence>
<evidence type="ECO:0000313" key="3">
    <source>
        <dbReference type="EMBL" id="SMR98863.1"/>
    </source>
</evidence>
<keyword evidence="5" id="KW-1185">Reference proteome</keyword>
<dbReference type="OrthoDB" id="9782798at2"/>
<name>A0A1Y6IS21_9VIBR</name>
<dbReference type="Proteomes" id="UP001283366">
    <property type="component" value="Unassembled WGS sequence"/>
</dbReference>
<dbReference type="RefSeq" id="WP_087478953.1">
    <property type="nucleotide sequence ID" value="NZ_AP024883.1"/>
</dbReference>
<dbReference type="Pfam" id="PF03861">
    <property type="entry name" value="ANTAR"/>
    <property type="match status" value="1"/>
</dbReference>
<dbReference type="AlphaFoldDB" id="A0A1Y6IS21"/>
<dbReference type="EMBL" id="FXXI01000001">
    <property type="protein sequence ID" value="SMR98863.1"/>
    <property type="molecule type" value="Genomic_DNA"/>
</dbReference>
<dbReference type="InterPro" id="IPR036388">
    <property type="entry name" value="WH-like_DNA-bd_sf"/>
</dbReference>
<evidence type="ECO:0000313" key="4">
    <source>
        <dbReference type="Proteomes" id="UP000196125"/>
    </source>
</evidence>
<dbReference type="SMART" id="SM01012">
    <property type="entry name" value="ANTAR"/>
    <property type="match status" value="1"/>
</dbReference>
<accession>A0A1Y6IS21</accession>
<organism evidence="3 4">
    <name type="scientific">Vibrio mangrovi</name>
    <dbReference type="NCBI Taxonomy" id="474394"/>
    <lineage>
        <taxon>Bacteria</taxon>
        <taxon>Pseudomonadati</taxon>
        <taxon>Pseudomonadota</taxon>
        <taxon>Gammaproteobacteria</taxon>
        <taxon>Vibrionales</taxon>
        <taxon>Vibrionaceae</taxon>
        <taxon>Vibrio</taxon>
    </lineage>
</organism>
<dbReference type="PROSITE" id="PS50921">
    <property type="entry name" value="ANTAR"/>
    <property type="match status" value="1"/>
</dbReference>
<evidence type="ECO:0000313" key="2">
    <source>
        <dbReference type="EMBL" id="MDW6004338.1"/>
    </source>
</evidence>
<dbReference type="SUPFAM" id="SSF52172">
    <property type="entry name" value="CheY-like"/>
    <property type="match status" value="1"/>
</dbReference>
<gene>
    <name evidence="3" type="primary">pdtaR</name>
    <name evidence="2" type="ORF">SBX37_15890</name>
    <name evidence="3" type="ORF">VIM7927_00076</name>
</gene>
<dbReference type="Gene3D" id="1.10.10.10">
    <property type="entry name" value="Winged helix-like DNA-binding domain superfamily/Winged helix DNA-binding domain"/>
    <property type="match status" value="1"/>
</dbReference>
<dbReference type="GO" id="GO:0003723">
    <property type="term" value="F:RNA binding"/>
    <property type="evidence" value="ECO:0007669"/>
    <property type="project" value="InterPro"/>
</dbReference>
<sequence>MTISQASQTIICCCDQLRDQDVVRNRLAVDFSRIVTCSLPQIDHMLMQENHGAVVVSWQQPTAELRLMVEICFARRIPLLILLKQFSSIDINRLPSINNFVMLPFHGEERLKPWIEYAQKVQDKAHQMCGEIDKLQLKIEERKWVERAKGLLMKVHRMDENEAYKAMRHSSMKTSQPMYQIAKNIIHTFELNHE</sequence>
<evidence type="ECO:0000259" key="1">
    <source>
        <dbReference type="PROSITE" id="PS50921"/>
    </source>
</evidence>
<reference evidence="2 5" key="2">
    <citation type="submission" date="2023-11" db="EMBL/GenBank/DDBJ databases">
        <title>Plant-associative lifestyle of Vibrio porteresiae and its evolutionary dynamics.</title>
        <authorList>
            <person name="Rameshkumar N."/>
            <person name="Kirti K."/>
        </authorList>
    </citation>
    <scope>NUCLEOTIDE SEQUENCE [LARGE SCALE GENOMIC DNA]</scope>
    <source>
        <strain evidence="2 5">MSSRF38</strain>
    </source>
</reference>
<dbReference type="InterPro" id="IPR005561">
    <property type="entry name" value="ANTAR"/>
</dbReference>
<proteinExistence type="predicted"/>
<feature type="domain" description="ANTAR" evidence="1">
    <location>
        <begin position="125"/>
        <end position="186"/>
    </location>
</feature>
<dbReference type="Proteomes" id="UP000196125">
    <property type="component" value="Unassembled WGS sequence"/>
</dbReference>
<protein>
    <submittedName>
        <fullName evidence="2">ANTAR domain-containing protein</fullName>
    </submittedName>
    <submittedName>
        <fullName evidence="3">Putative transcriptional regulatory protein pdtaR</fullName>
    </submittedName>
</protein>